<dbReference type="InterPro" id="IPR036084">
    <property type="entry name" value="Ser_inhib-like_sf"/>
</dbReference>
<evidence type="ECO:0000313" key="2">
    <source>
        <dbReference type="Proteomes" id="UP001652628"/>
    </source>
</evidence>
<dbReference type="Gene3D" id="2.10.25.10">
    <property type="entry name" value="Laminin"/>
    <property type="match status" value="1"/>
</dbReference>
<feature type="signal peptide" evidence="1">
    <location>
        <begin position="1"/>
        <end position="27"/>
    </location>
</feature>
<dbReference type="RefSeq" id="XP_016938036.3">
    <property type="nucleotide sequence ID" value="XM_017082547.4"/>
</dbReference>
<name>A0AB39ZN97_DROSZ</name>
<organism evidence="2 3">
    <name type="scientific">Drosophila suzukii</name>
    <name type="common">Spotted-wing drosophila fruit fly</name>
    <dbReference type="NCBI Taxonomy" id="28584"/>
    <lineage>
        <taxon>Eukaryota</taxon>
        <taxon>Metazoa</taxon>
        <taxon>Ecdysozoa</taxon>
        <taxon>Arthropoda</taxon>
        <taxon>Hexapoda</taxon>
        <taxon>Insecta</taxon>
        <taxon>Pterygota</taxon>
        <taxon>Neoptera</taxon>
        <taxon>Endopterygota</taxon>
        <taxon>Diptera</taxon>
        <taxon>Brachycera</taxon>
        <taxon>Muscomorpha</taxon>
        <taxon>Ephydroidea</taxon>
        <taxon>Drosophilidae</taxon>
        <taxon>Drosophila</taxon>
        <taxon>Sophophora</taxon>
    </lineage>
</organism>
<dbReference type="Proteomes" id="UP001652628">
    <property type="component" value="Chromosome 3"/>
</dbReference>
<sequence length="103" mass="11750">MLDRQITLRLLQLFLLMKGSFRGSSEGFPLNSPCGEHEELACMPCTQPKCSYPYVDEPLCIFFKICHLGCGCKFGYIRDDLSNQCIPNYECKIPVRQLNVPIL</sequence>
<keyword evidence="1" id="KW-0732">Signal</keyword>
<dbReference type="GeneID" id="108015965"/>
<feature type="chain" id="PRO_5047236723" description="TIL domain-containing protein" evidence="1">
    <location>
        <begin position="28"/>
        <end position="103"/>
    </location>
</feature>
<accession>A0AB39ZN97</accession>
<evidence type="ECO:0000313" key="3">
    <source>
        <dbReference type="RefSeq" id="XP_016938036.3"/>
    </source>
</evidence>
<dbReference type="SUPFAM" id="SSF57567">
    <property type="entry name" value="Serine protease inhibitors"/>
    <property type="match status" value="1"/>
</dbReference>
<evidence type="ECO:0000256" key="1">
    <source>
        <dbReference type="SAM" id="SignalP"/>
    </source>
</evidence>
<keyword evidence="2" id="KW-1185">Reference proteome</keyword>
<gene>
    <name evidence="3" type="primary">LOC108015965</name>
</gene>
<evidence type="ECO:0008006" key="4">
    <source>
        <dbReference type="Google" id="ProtNLM"/>
    </source>
</evidence>
<dbReference type="AlphaFoldDB" id="A0AB39ZN97"/>
<proteinExistence type="predicted"/>
<reference evidence="3" key="1">
    <citation type="submission" date="2025-08" db="UniProtKB">
        <authorList>
            <consortium name="RefSeq"/>
        </authorList>
    </citation>
    <scope>IDENTIFICATION</scope>
</reference>
<protein>
    <recommendedName>
        <fullName evidence="4">TIL domain-containing protein</fullName>
    </recommendedName>
</protein>